<keyword evidence="3" id="KW-1185">Reference proteome</keyword>
<gene>
    <name evidence="2" type="ORF">SEMRO_507_G156510.1</name>
</gene>
<name>A0A9N8E503_9STRA</name>
<reference evidence="2" key="1">
    <citation type="submission" date="2020-06" db="EMBL/GenBank/DDBJ databases">
        <authorList>
            <consortium name="Plant Systems Biology data submission"/>
        </authorList>
    </citation>
    <scope>NUCLEOTIDE SEQUENCE</scope>
    <source>
        <strain evidence="2">D6</strain>
    </source>
</reference>
<proteinExistence type="predicted"/>
<feature type="compositionally biased region" description="Acidic residues" evidence="1">
    <location>
        <begin position="165"/>
        <end position="178"/>
    </location>
</feature>
<comment type="caution">
    <text evidence="2">The sequence shown here is derived from an EMBL/GenBank/DDBJ whole genome shotgun (WGS) entry which is preliminary data.</text>
</comment>
<sequence>MTNRRLGKGVKVMIKSGNVPAIIKEAAGEKTWLVFPVDETGKTINPDGSGRVLKSQQLRHLKAGETFPEPQEQPGKPKATSTRQPKKKKPTTTETEPPKKAAAKAPSTEASDPTASTIEVSPQPRPSAAKKSSPAEVQPPPVVVVDSPNEPPAASSPPKQQVVVEDVDSESESDDDELFLAGVHRRRAKLAARKAEESNKASLKSSDNEVEVIQSSDDGSVQSAKSSDNEGEVIQPSDHGSVQSGSTTSSFQSQKQASVQSSNNSFVHGSVGSNNSSLPNNVETSGSEDSGDVCEPTDQRMSEDFPQHNGVDLVDEDGQPVLDPNDLLIIEGMEDEDKYAKKWREYEEEKARLLREGWTVERKPPMSQAIYKDSIHILDSHTRYATHDLEACGRFPS</sequence>
<dbReference type="EMBL" id="CAICTM010000506">
    <property type="protein sequence ID" value="CAB9511864.1"/>
    <property type="molecule type" value="Genomic_DNA"/>
</dbReference>
<protein>
    <submittedName>
        <fullName evidence="2">Uncharacterized protein</fullName>
    </submittedName>
</protein>
<evidence type="ECO:0000313" key="3">
    <source>
        <dbReference type="Proteomes" id="UP001153069"/>
    </source>
</evidence>
<feature type="compositionally biased region" description="Polar residues" evidence="1">
    <location>
        <begin position="213"/>
        <end position="226"/>
    </location>
</feature>
<evidence type="ECO:0000256" key="1">
    <source>
        <dbReference type="SAM" id="MobiDB-lite"/>
    </source>
</evidence>
<feature type="region of interest" description="Disordered" evidence="1">
    <location>
        <begin position="193"/>
        <end position="320"/>
    </location>
</feature>
<dbReference type="Proteomes" id="UP001153069">
    <property type="component" value="Unassembled WGS sequence"/>
</dbReference>
<feature type="compositionally biased region" description="Polar residues" evidence="1">
    <location>
        <begin position="259"/>
        <end position="288"/>
    </location>
</feature>
<feature type="compositionally biased region" description="Basic and acidic residues" evidence="1">
    <location>
        <begin position="297"/>
        <end position="306"/>
    </location>
</feature>
<feature type="region of interest" description="Disordered" evidence="1">
    <location>
        <begin position="39"/>
        <end position="180"/>
    </location>
</feature>
<feature type="compositionally biased region" description="Low complexity" evidence="1">
    <location>
        <begin position="241"/>
        <end position="258"/>
    </location>
</feature>
<evidence type="ECO:0000313" key="2">
    <source>
        <dbReference type="EMBL" id="CAB9511864.1"/>
    </source>
</evidence>
<dbReference type="AlphaFoldDB" id="A0A9N8E503"/>
<accession>A0A9N8E503</accession>
<organism evidence="2 3">
    <name type="scientific">Seminavis robusta</name>
    <dbReference type="NCBI Taxonomy" id="568900"/>
    <lineage>
        <taxon>Eukaryota</taxon>
        <taxon>Sar</taxon>
        <taxon>Stramenopiles</taxon>
        <taxon>Ochrophyta</taxon>
        <taxon>Bacillariophyta</taxon>
        <taxon>Bacillariophyceae</taxon>
        <taxon>Bacillariophycidae</taxon>
        <taxon>Naviculales</taxon>
        <taxon>Naviculaceae</taxon>
        <taxon>Seminavis</taxon>
    </lineage>
</organism>